<keyword evidence="1" id="KW-0862">Zinc</keyword>
<dbReference type="Gene3D" id="4.10.830.40">
    <property type="match status" value="1"/>
</dbReference>
<keyword evidence="4" id="KW-1185">Reference proteome</keyword>
<organism evidence="4 5">
    <name type="scientific">Crassostrea virginica</name>
    <name type="common">Eastern oyster</name>
    <dbReference type="NCBI Taxonomy" id="6565"/>
    <lineage>
        <taxon>Eukaryota</taxon>
        <taxon>Metazoa</taxon>
        <taxon>Spiralia</taxon>
        <taxon>Lophotrochozoa</taxon>
        <taxon>Mollusca</taxon>
        <taxon>Bivalvia</taxon>
        <taxon>Autobranchia</taxon>
        <taxon>Pteriomorphia</taxon>
        <taxon>Ostreida</taxon>
        <taxon>Ostreoidea</taxon>
        <taxon>Ostreidae</taxon>
        <taxon>Crassostrea</taxon>
    </lineage>
</organism>
<dbReference type="GO" id="GO:0061630">
    <property type="term" value="F:ubiquitin protein ligase activity"/>
    <property type="evidence" value="ECO:0007669"/>
    <property type="project" value="TreeGrafter"/>
</dbReference>
<dbReference type="Gene3D" id="3.30.160.60">
    <property type="entry name" value="Classic Zinc Finger"/>
    <property type="match status" value="1"/>
</dbReference>
<dbReference type="InterPro" id="IPR047153">
    <property type="entry name" value="TRIM45/56/19-like"/>
</dbReference>
<evidence type="ECO:0000313" key="5">
    <source>
        <dbReference type="RefSeq" id="XP_022312416.1"/>
    </source>
</evidence>
<sequence length="304" mass="35237">MAANFTFAQHLVQCDECEKNPATYVCKTCPGRLCDECKAKHEQRKITKTHDITEFSTQKTEFLELRYCSEHKEKRFECFCGDCKIPICTECIIESHNGHNIQKFTAVRDDLQKKKDEMEENLLPRFTMLIATERDNSSELSKQAGAIESQIKEHTRRLIEKTKEISENALKDLKVMENVGLKEIDSIIVKYEEKIVKLQQTNKMLIEKIENKHKTSPLNPDIEDLFEEFRDIPVPVYYRLTSFQPGKIDQVLKKCFGKFPRLEKELQEDDSAGSIALYPIGSYKTDHLYKQQDSEESDGSSSSF</sequence>
<name>A0A8B8CCN1_CRAVI</name>
<gene>
    <name evidence="5" type="primary">LOC111117559</name>
</gene>
<proteinExistence type="predicted"/>
<keyword evidence="2" id="KW-0175">Coiled coil</keyword>
<evidence type="ECO:0000259" key="3">
    <source>
        <dbReference type="PROSITE" id="PS50119"/>
    </source>
</evidence>
<dbReference type="RefSeq" id="XP_022312416.1">
    <property type="nucleotide sequence ID" value="XM_022456708.1"/>
</dbReference>
<dbReference type="OrthoDB" id="6048578at2759"/>
<dbReference type="PANTHER" id="PTHR25462:SF296">
    <property type="entry name" value="MEIOTIC P26, ISOFORM F"/>
    <property type="match status" value="1"/>
</dbReference>
<dbReference type="AlphaFoldDB" id="A0A8B8CCN1"/>
<keyword evidence="1" id="KW-0863">Zinc-finger</keyword>
<reference evidence="5" key="1">
    <citation type="submission" date="2025-08" db="UniProtKB">
        <authorList>
            <consortium name="RefSeq"/>
        </authorList>
    </citation>
    <scope>IDENTIFICATION</scope>
    <source>
        <tissue evidence="5">Whole sample</tissue>
    </source>
</reference>
<evidence type="ECO:0000313" key="4">
    <source>
        <dbReference type="Proteomes" id="UP000694844"/>
    </source>
</evidence>
<evidence type="ECO:0000256" key="1">
    <source>
        <dbReference type="PROSITE-ProRule" id="PRU00024"/>
    </source>
</evidence>
<dbReference type="GeneID" id="111117559"/>
<dbReference type="SUPFAM" id="SSF57845">
    <property type="entry name" value="B-box zinc-binding domain"/>
    <property type="match status" value="1"/>
</dbReference>
<feature type="domain" description="B box-type" evidence="3">
    <location>
        <begin position="63"/>
        <end position="104"/>
    </location>
</feature>
<feature type="domain" description="B box-type" evidence="3">
    <location>
        <begin position="9"/>
        <end position="55"/>
    </location>
</feature>
<keyword evidence="1" id="KW-0479">Metal-binding</keyword>
<dbReference type="SMART" id="SM00336">
    <property type="entry name" value="BBOX"/>
    <property type="match status" value="2"/>
</dbReference>
<dbReference type="GO" id="GO:0008270">
    <property type="term" value="F:zinc ion binding"/>
    <property type="evidence" value="ECO:0007669"/>
    <property type="project" value="UniProtKB-KW"/>
</dbReference>
<dbReference type="PANTHER" id="PTHR25462">
    <property type="entry name" value="BONUS, ISOFORM C-RELATED"/>
    <property type="match status" value="1"/>
</dbReference>
<accession>A0A8B8CCN1</accession>
<dbReference type="PROSITE" id="PS50119">
    <property type="entry name" value="ZF_BBOX"/>
    <property type="match status" value="2"/>
</dbReference>
<evidence type="ECO:0000256" key="2">
    <source>
        <dbReference type="SAM" id="Coils"/>
    </source>
</evidence>
<dbReference type="Pfam" id="PF00643">
    <property type="entry name" value="zf-B_box"/>
    <property type="match status" value="1"/>
</dbReference>
<dbReference type="Proteomes" id="UP000694844">
    <property type="component" value="Chromosome 10"/>
</dbReference>
<feature type="coiled-coil region" evidence="2">
    <location>
        <begin position="181"/>
        <end position="208"/>
    </location>
</feature>
<dbReference type="CDD" id="cd19757">
    <property type="entry name" value="Bbox1"/>
    <property type="match status" value="1"/>
</dbReference>
<protein>
    <submittedName>
        <fullName evidence="5">E3 ubiquitin-protein ligase TRIM71-like</fullName>
    </submittedName>
</protein>
<dbReference type="KEGG" id="cvn:111117559"/>
<dbReference type="InterPro" id="IPR000315">
    <property type="entry name" value="Znf_B-box"/>
</dbReference>